<organism evidence="2 3">
    <name type="scientific">Sphingomonas sanguinis</name>
    <dbReference type="NCBI Taxonomy" id="33051"/>
    <lineage>
        <taxon>Bacteria</taxon>
        <taxon>Pseudomonadati</taxon>
        <taxon>Pseudomonadota</taxon>
        <taxon>Alphaproteobacteria</taxon>
        <taxon>Sphingomonadales</taxon>
        <taxon>Sphingomonadaceae</taxon>
        <taxon>Sphingomonas</taxon>
    </lineage>
</organism>
<accession>A0A7Y7UPM5</accession>
<evidence type="ECO:0000313" key="1">
    <source>
        <dbReference type="EMBL" id="NNG55226.1"/>
    </source>
</evidence>
<dbReference type="Pfam" id="PF09684">
    <property type="entry name" value="Tail_P2_I"/>
    <property type="match status" value="1"/>
</dbReference>
<dbReference type="NCBIfam" id="TIGR01634">
    <property type="entry name" value="tail_P2_I"/>
    <property type="match status" value="1"/>
</dbReference>
<evidence type="ECO:0000313" key="3">
    <source>
        <dbReference type="Proteomes" id="UP000531581"/>
    </source>
</evidence>
<dbReference type="AlphaFoldDB" id="A0A7Y7UPM5"/>
<keyword evidence="4" id="KW-1185">Reference proteome</keyword>
<protein>
    <submittedName>
        <fullName evidence="2">Phage tail protein I</fullName>
    </submittedName>
</protein>
<evidence type="ECO:0000313" key="4">
    <source>
        <dbReference type="Proteomes" id="UP000557656"/>
    </source>
</evidence>
<gene>
    <name evidence="1" type="ORF">HKX05_17925</name>
    <name evidence="2" type="ORF">HLV41_05150</name>
</gene>
<dbReference type="RefSeq" id="WP_170171714.1">
    <property type="nucleotide sequence ID" value="NZ_JABEOV010000027.1"/>
</dbReference>
<dbReference type="EMBL" id="JABEOV010000027">
    <property type="protein sequence ID" value="NNG55226.1"/>
    <property type="molecule type" value="Genomic_DNA"/>
</dbReference>
<dbReference type="Proteomes" id="UP000531581">
    <property type="component" value="Unassembled WGS sequence"/>
</dbReference>
<comment type="caution">
    <text evidence="2">The sequence shown here is derived from an EMBL/GenBank/DDBJ whole genome shotgun (WGS) entry which is preliminary data.</text>
</comment>
<proteinExistence type="predicted"/>
<sequence length="190" mass="20521">MSDLLPPNATSGERALADVAGRVGDVGAPIRDVWNPDTCPPALLAWLAWAFSVDQWDDGWTEAQKRRFIKQSVEIHRHKGTIGAVQDALAALGIEARVQEWFNQTPPGAPYTFRVLLEVDQIGVPQGAVQSLVSVVERTKNLRSHLIEASLSVRSVAGTHVAIAAGVGSEITVAGFEWATSVINEYVMVI</sequence>
<dbReference type="InterPro" id="IPR006521">
    <property type="entry name" value="Tail_protein_I"/>
</dbReference>
<dbReference type="EMBL" id="JABYQV010000003">
    <property type="protein sequence ID" value="NVP30422.1"/>
    <property type="molecule type" value="Genomic_DNA"/>
</dbReference>
<reference evidence="3 4" key="1">
    <citation type="submission" date="2020-05" db="EMBL/GenBank/DDBJ databases">
        <title>Draft Genome Sequences of Sphingomonas sp. Isolated from the International Space Station.</title>
        <authorList>
            <person name="Bijlani S."/>
            <person name="Singh N.K."/>
            <person name="Mason C.E."/>
            <person name="Wang C.C."/>
            <person name="Venkateswaran K."/>
        </authorList>
    </citation>
    <scope>NUCLEOTIDE SEQUENCE [LARGE SCALE GENOMIC DNA]</scope>
    <source>
        <strain evidence="1 4">IIF7SW-B5</strain>
        <strain evidence="2">ISS-IIF7SWP</strain>
    </source>
</reference>
<dbReference type="Proteomes" id="UP000557656">
    <property type="component" value="Unassembled WGS sequence"/>
</dbReference>
<evidence type="ECO:0000313" key="2">
    <source>
        <dbReference type="EMBL" id="NVP30422.1"/>
    </source>
</evidence>
<name>A0A7Y7UPM5_9SPHN</name>